<dbReference type="EMBL" id="JABBPK010000001">
    <property type="protein sequence ID" value="NMO76050.1"/>
    <property type="molecule type" value="Genomic_DNA"/>
</dbReference>
<dbReference type="Pfam" id="PF08874">
    <property type="entry name" value="DUF1835"/>
    <property type="match status" value="1"/>
</dbReference>
<dbReference type="Proteomes" id="UP000588491">
    <property type="component" value="Unassembled WGS sequence"/>
</dbReference>
<evidence type="ECO:0000259" key="2">
    <source>
        <dbReference type="Pfam" id="PF12395"/>
    </source>
</evidence>
<comment type="caution">
    <text evidence="3">The sequence shown here is derived from an EMBL/GenBank/DDBJ whole genome shotgun (WGS) entry which is preliminary data.</text>
</comment>
<organism evidence="3 4">
    <name type="scientific">Niallia alba</name>
    <dbReference type="NCBI Taxonomy" id="2729105"/>
    <lineage>
        <taxon>Bacteria</taxon>
        <taxon>Bacillati</taxon>
        <taxon>Bacillota</taxon>
        <taxon>Bacilli</taxon>
        <taxon>Bacillales</taxon>
        <taxon>Bacillaceae</taxon>
        <taxon>Niallia</taxon>
    </lineage>
</organism>
<proteinExistence type="predicted"/>
<feature type="domain" description="DUF3658" evidence="2">
    <location>
        <begin position="227"/>
        <end position="342"/>
    </location>
</feature>
<dbReference type="Pfam" id="PF12395">
    <property type="entry name" value="DUF3658"/>
    <property type="match status" value="1"/>
</dbReference>
<reference evidence="3 4" key="1">
    <citation type="submission" date="2020-04" db="EMBL/GenBank/DDBJ databases">
        <title>Bacillus sp. UniB3 isolated from commercial digestive syrup.</title>
        <authorList>
            <person name="Thorat V."/>
            <person name="Kirdat K."/>
            <person name="Tiwarekar B."/>
            <person name="Yadav A."/>
        </authorList>
    </citation>
    <scope>NUCLEOTIDE SEQUENCE [LARGE SCALE GENOMIC DNA]</scope>
    <source>
        <strain evidence="3 4">UniB3</strain>
    </source>
</reference>
<name>A0A7Y0K627_9BACI</name>
<dbReference type="InterPro" id="IPR022123">
    <property type="entry name" value="DUF3658"/>
</dbReference>
<keyword evidence="4" id="KW-1185">Reference proteome</keyword>
<evidence type="ECO:0000259" key="1">
    <source>
        <dbReference type="Pfam" id="PF08874"/>
    </source>
</evidence>
<gene>
    <name evidence="3" type="ORF">HHU08_03320</name>
</gene>
<dbReference type="InterPro" id="IPR014973">
    <property type="entry name" value="DUF1835"/>
</dbReference>
<evidence type="ECO:0000313" key="3">
    <source>
        <dbReference type="EMBL" id="NMO76050.1"/>
    </source>
</evidence>
<dbReference type="RefSeq" id="WP_101729731.1">
    <property type="nucleotide sequence ID" value="NZ_JABBPK010000001.1"/>
</dbReference>
<dbReference type="AlphaFoldDB" id="A0A7Y0K627"/>
<feature type="domain" description="DUF1835" evidence="1">
    <location>
        <begin position="72"/>
        <end position="191"/>
    </location>
</feature>
<evidence type="ECO:0000313" key="4">
    <source>
        <dbReference type="Proteomes" id="UP000588491"/>
    </source>
</evidence>
<protein>
    <submittedName>
        <fullName evidence="3">DUF1835 domain-containing protein</fullName>
    </submittedName>
</protein>
<sequence length="348" mass="41282">MEIEKLKKSIEELPEGEAKSLLFHILFRLNLVKETDYSETNFINDVESIYETVFKLSKERSEAKEEETFQKVHILFGLSGAGSLKYALKKMGLSKREKVISFWDIFSIGLIEQLHESDGQEARFQWMKNVMDDDQFQDYQQGFYNTVNQINSVPDNVPITLWVADNTHEQTGLRYVLYLLRNKTNEIKVINATKAYAEHFNRPDIQYTILQTGEMSPEQLQVIYEKDQSKSLSEYERKELEEEWMALADSKETLRIWRNEEIKSVREVFYDQYMINMAKKLQIDRERVQEPEPFMKSARLIGEVIGHLDQYMGDAFFEYRLRKLIEKGVFEMEGNLKAMRYYSVRLKR</sequence>
<accession>A0A7Y0K627</accession>